<keyword evidence="1" id="KW-0732">Signal</keyword>
<comment type="caution">
    <text evidence="3">The sequence shown here is derived from an EMBL/GenBank/DDBJ whole genome shotgun (WGS) entry which is preliminary data.</text>
</comment>
<proteinExistence type="predicted"/>
<dbReference type="RefSeq" id="WP_254152491.1">
    <property type="nucleotide sequence ID" value="NZ_JAHESD010000006.1"/>
</dbReference>
<feature type="chain" id="PRO_5047212591" evidence="1">
    <location>
        <begin position="20"/>
        <end position="350"/>
    </location>
</feature>
<dbReference type="CDD" id="cd07389">
    <property type="entry name" value="MPP_PhoD"/>
    <property type="match status" value="1"/>
</dbReference>
<dbReference type="Gene3D" id="3.60.21.70">
    <property type="entry name" value="PhoD-like phosphatase"/>
    <property type="match status" value="1"/>
</dbReference>
<dbReference type="EMBL" id="JAHESD010000006">
    <property type="protein sequence ID" value="MBT1702523.1"/>
    <property type="molecule type" value="Genomic_DNA"/>
</dbReference>
<evidence type="ECO:0000313" key="4">
    <source>
        <dbReference type="Proteomes" id="UP000772618"/>
    </source>
</evidence>
<name>A0ABS5VM38_9BACT</name>
<sequence length="350" mass="40749">MLKLFFVLICIVSFYTAYNQPHADVVIAFGSCSRQSEQEQLWAEVLKQKPKLWVWGGDNIYGDSHDINVLKQKYDQQKHHPDYQKLLNACAVTGTWDDHDYGVNDGGKYFSKKDESKKLLLSFLGIGQNHPVHKHEGVYHSYVLGKGKQKIKVLNLDTRYFRDTLRREFYYDESLKDSVSRYKQNLNGDILGEAQWQWLEHELKNSDASLHIINSSIQVISAEHRFEKWANFPTARKRLLELLKKYSHKGILIISGDRHIAEFSQLQQNGDNYPLVDFTSSGLTHTWNVKSNDGSTPVETNRHRINDMVIQKNFGIIRLNWRRHSINVIMEIRGRNDQLFHSHSIDIPKA</sequence>
<dbReference type="InterPro" id="IPR038607">
    <property type="entry name" value="PhoD-like_sf"/>
</dbReference>
<keyword evidence="4" id="KW-1185">Reference proteome</keyword>
<dbReference type="SUPFAM" id="SSF56300">
    <property type="entry name" value="Metallo-dependent phosphatases"/>
    <property type="match status" value="1"/>
</dbReference>
<gene>
    <name evidence="3" type="ORF">KK060_04480</name>
</gene>
<dbReference type="Pfam" id="PF09423">
    <property type="entry name" value="PhoD"/>
    <property type="match status" value="1"/>
</dbReference>
<dbReference type="InterPro" id="IPR018946">
    <property type="entry name" value="PhoD-like_MPP"/>
</dbReference>
<evidence type="ECO:0000259" key="2">
    <source>
        <dbReference type="Pfam" id="PF09423"/>
    </source>
</evidence>
<organism evidence="3 4">
    <name type="scientific">Chryseosolibacter indicus</name>
    <dbReference type="NCBI Taxonomy" id="2782351"/>
    <lineage>
        <taxon>Bacteria</taxon>
        <taxon>Pseudomonadati</taxon>
        <taxon>Bacteroidota</taxon>
        <taxon>Cytophagia</taxon>
        <taxon>Cytophagales</taxon>
        <taxon>Chryseotaleaceae</taxon>
        <taxon>Chryseosolibacter</taxon>
    </lineage>
</organism>
<feature type="signal peptide" evidence="1">
    <location>
        <begin position="1"/>
        <end position="19"/>
    </location>
</feature>
<feature type="domain" description="PhoD-like phosphatase metallophosphatase" evidence="2">
    <location>
        <begin position="71"/>
        <end position="324"/>
    </location>
</feature>
<protein>
    <submittedName>
        <fullName evidence="3">Alkaline phosphatase family protein</fullName>
    </submittedName>
</protein>
<dbReference type="PANTHER" id="PTHR33987">
    <property type="entry name" value="CALCINEURIN-LIKE METALLO-PHOSPHOESTERASE SUPERFAMILY PROTEIN"/>
    <property type="match status" value="1"/>
</dbReference>
<dbReference type="Proteomes" id="UP000772618">
    <property type="component" value="Unassembled WGS sequence"/>
</dbReference>
<dbReference type="InterPro" id="IPR029052">
    <property type="entry name" value="Metallo-depent_PP-like"/>
</dbReference>
<evidence type="ECO:0000313" key="3">
    <source>
        <dbReference type="EMBL" id="MBT1702523.1"/>
    </source>
</evidence>
<accession>A0ABS5VM38</accession>
<evidence type="ECO:0000256" key="1">
    <source>
        <dbReference type="SAM" id="SignalP"/>
    </source>
</evidence>
<reference evidence="3 4" key="1">
    <citation type="submission" date="2021-05" db="EMBL/GenBank/DDBJ databases">
        <title>A Polyphasic approach of four new species of the genus Ohtaekwangia: Ohtaekwangia histidinii sp. nov., Ohtaekwangia cretensis sp. nov., Ohtaekwangia indiensis sp. nov., Ohtaekwangia reichenbachii sp. nov. from diverse environment.</title>
        <authorList>
            <person name="Octaviana S."/>
        </authorList>
    </citation>
    <scope>NUCLEOTIDE SEQUENCE [LARGE SCALE GENOMIC DNA]</scope>
    <source>
        <strain evidence="3 4">PWU20</strain>
    </source>
</reference>
<dbReference type="PANTHER" id="PTHR33987:SF1">
    <property type="entry name" value="CALCINEURIN-LIKE METALLO-PHOSPHOESTERASE SUPERFAMILY PROTEIN"/>
    <property type="match status" value="1"/>
</dbReference>